<name>A0A8D2Q5Q5_VARKO</name>
<dbReference type="GO" id="GO:0006508">
    <property type="term" value="P:proteolysis"/>
    <property type="evidence" value="ECO:0007669"/>
    <property type="project" value="InterPro"/>
</dbReference>
<evidence type="ECO:0008006" key="4">
    <source>
        <dbReference type="Google" id="ProtNLM"/>
    </source>
</evidence>
<protein>
    <recommendedName>
        <fullName evidence="4">Serine carboxypeptidase</fullName>
    </recommendedName>
</protein>
<dbReference type="Pfam" id="PF00450">
    <property type="entry name" value="Peptidase_S10"/>
    <property type="match status" value="1"/>
</dbReference>
<sequence>ACLHSSSSGVPRTGHITQDGVSLVFGFLIKEPKEPKQAWRYTPFRSNASMFWWLYYADNPSRNFTELPLIMWLQGGPGASGCGYGNFEEIGPLDVDLKPRRTTWPVYTTKVTTS</sequence>
<dbReference type="InterPro" id="IPR001563">
    <property type="entry name" value="Peptidase_S10"/>
</dbReference>
<dbReference type="Ensembl" id="ENSVKKT00000022072.1">
    <property type="protein sequence ID" value="ENSVKKP00000021532.1"/>
    <property type="gene ID" value="ENSVKKG00000014396.1"/>
</dbReference>
<reference evidence="2" key="2">
    <citation type="submission" date="2025-09" db="UniProtKB">
        <authorList>
            <consortium name="Ensembl"/>
        </authorList>
    </citation>
    <scope>IDENTIFICATION</scope>
</reference>
<dbReference type="Proteomes" id="UP000694545">
    <property type="component" value="Unplaced"/>
</dbReference>
<keyword evidence="3" id="KW-1185">Reference proteome</keyword>
<dbReference type="AlphaFoldDB" id="A0A8D2Q5Q5"/>
<evidence type="ECO:0000256" key="1">
    <source>
        <dbReference type="ARBA" id="ARBA00009431"/>
    </source>
</evidence>
<dbReference type="SUPFAM" id="SSF53474">
    <property type="entry name" value="alpha/beta-Hydrolases"/>
    <property type="match status" value="1"/>
</dbReference>
<proteinExistence type="inferred from homology"/>
<dbReference type="GO" id="GO:0004185">
    <property type="term" value="F:serine-type carboxypeptidase activity"/>
    <property type="evidence" value="ECO:0007669"/>
    <property type="project" value="InterPro"/>
</dbReference>
<reference evidence="2" key="1">
    <citation type="submission" date="2025-08" db="UniProtKB">
        <authorList>
            <consortium name="Ensembl"/>
        </authorList>
    </citation>
    <scope>IDENTIFICATION</scope>
</reference>
<comment type="similarity">
    <text evidence="1">Belongs to the peptidase S10 family.</text>
</comment>
<dbReference type="Gene3D" id="3.40.50.1820">
    <property type="entry name" value="alpha/beta hydrolase"/>
    <property type="match status" value="1"/>
</dbReference>
<evidence type="ECO:0000313" key="3">
    <source>
        <dbReference type="Proteomes" id="UP000694545"/>
    </source>
</evidence>
<accession>A0A8D2Q5Q5</accession>
<evidence type="ECO:0000313" key="2">
    <source>
        <dbReference type="Ensembl" id="ENSVKKP00000021532.1"/>
    </source>
</evidence>
<organism evidence="2 3">
    <name type="scientific">Varanus komodoensis</name>
    <name type="common">Komodo dragon</name>
    <dbReference type="NCBI Taxonomy" id="61221"/>
    <lineage>
        <taxon>Eukaryota</taxon>
        <taxon>Metazoa</taxon>
        <taxon>Chordata</taxon>
        <taxon>Craniata</taxon>
        <taxon>Vertebrata</taxon>
        <taxon>Euteleostomi</taxon>
        <taxon>Lepidosauria</taxon>
        <taxon>Squamata</taxon>
        <taxon>Bifurcata</taxon>
        <taxon>Unidentata</taxon>
        <taxon>Episquamata</taxon>
        <taxon>Toxicofera</taxon>
        <taxon>Anguimorpha</taxon>
        <taxon>Paleoanguimorpha</taxon>
        <taxon>Varanoidea</taxon>
        <taxon>Varanidae</taxon>
        <taxon>Varanus</taxon>
    </lineage>
</organism>
<dbReference type="InterPro" id="IPR029058">
    <property type="entry name" value="AB_hydrolase_fold"/>
</dbReference>